<name>A0AAV6UYE3_9ARAC</name>
<evidence type="ECO:0000313" key="2">
    <source>
        <dbReference type="Proteomes" id="UP000827092"/>
    </source>
</evidence>
<organism evidence="1 2">
    <name type="scientific">Oedothorax gibbosus</name>
    <dbReference type="NCBI Taxonomy" id="931172"/>
    <lineage>
        <taxon>Eukaryota</taxon>
        <taxon>Metazoa</taxon>
        <taxon>Ecdysozoa</taxon>
        <taxon>Arthropoda</taxon>
        <taxon>Chelicerata</taxon>
        <taxon>Arachnida</taxon>
        <taxon>Araneae</taxon>
        <taxon>Araneomorphae</taxon>
        <taxon>Entelegynae</taxon>
        <taxon>Araneoidea</taxon>
        <taxon>Linyphiidae</taxon>
        <taxon>Erigoninae</taxon>
        <taxon>Oedothorax</taxon>
    </lineage>
</organism>
<accession>A0AAV6UYE3</accession>
<sequence length="84" mass="9901">MKLNQMKDKKKTTLGQSNPPMFLHTQNDFFLHLHCWDRDYYPPPLLRSTPIFPLPFSNPLISDDSRATVRLHLVCSKKPPIRIR</sequence>
<gene>
    <name evidence="1" type="ORF">JTE90_019024</name>
</gene>
<evidence type="ECO:0000313" key="1">
    <source>
        <dbReference type="EMBL" id="KAG8189262.1"/>
    </source>
</evidence>
<keyword evidence="2" id="KW-1185">Reference proteome</keyword>
<proteinExistence type="predicted"/>
<reference evidence="1 2" key="1">
    <citation type="journal article" date="2022" name="Nat. Ecol. Evol.">
        <title>A masculinizing supergene underlies an exaggerated male reproductive morph in a spider.</title>
        <authorList>
            <person name="Hendrickx F."/>
            <person name="De Corte Z."/>
            <person name="Sonet G."/>
            <person name="Van Belleghem S.M."/>
            <person name="Kostlbacher S."/>
            <person name="Vangestel C."/>
        </authorList>
    </citation>
    <scope>NUCLEOTIDE SEQUENCE [LARGE SCALE GENOMIC DNA]</scope>
    <source>
        <strain evidence="1">W744_W776</strain>
    </source>
</reference>
<dbReference type="Proteomes" id="UP000827092">
    <property type="component" value="Unassembled WGS sequence"/>
</dbReference>
<dbReference type="AlphaFoldDB" id="A0AAV6UYE3"/>
<dbReference type="EMBL" id="JAFNEN010000218">
    <property type="protein sequence ID" value="KAG8189262.1"/>
    <property type="molecule type" value="Genomic_DNA"/>
</dbReference>
<protein>
    <submittedName>
        <fullName evidence="1">Uncharacterized protein</fullName>
    </submittedName>
</protein>
<comment type="caution">
    <text evidence="1">The sequence shown here is derived from an EMBL/GenBank/DDBJ whole genome shotgun (WGS) entry which is preliminary data.</text>
</comment>